<dbReference type="EC" id="3.-.-.-" evidence="2"/>
<organism evidence="2 3">
    <name type="scientific">Thermacetogenium phaeum (strain ATCC BAA-254 / DSM 26808 / PB)</name>
    <dbReference type="NCBI Taxonomy" id="1089553"/>
    <lineage>
        <taxon>Bacteria</taxon>
        <taxon>Bacillati</taxon>
        <taxon>Bacillota</taxon>
        <taxon>Clostridia</taxon>
        <taxon>Thermoanaerobacterales</taxon>
        <taxon>Thermoanaerobacteraceae</taxon>
        <taxon>Thermacetogenium</taxon>
    </lineage>
</organism>
<evidence type="ECO:0000313" key="2">
    <source>
        <dbReference type="EMBL" id="AFV10649.1"/>
    </source>
</evidence>
<accession>K4LRC6</accession>
<dbReference type="InterPro" id="IPR011330">
    <property type="entry name" value="Glyco_hydro/deAcase_b/a-brl"/>
</dbReference>
<dbReference type="HOGENOM" id="CLU_021264_0_2_9"/>
<feature type="domain" description="NodB homology" evidence="1">
    <location>
        <begin position="56"/>
        <end position="233"/>
    </location>
</feature>
<gene>
    <name evidence="2" type="primary">pdaA</name>
    <name evidence="2" type="ordered locus">Tph_c04020</name>
</gene>
<keyword evidence="3" id="KW-1185">Reference proteome</keyword>
<evidence type="ECO:0000259" key="1">
    <source>
        <dbReference type="PROSITE" id="PS51677"/>
    </source>
</evidence>
<dbReference type="eggNOG" id="COG0726">
    <property type="taxonomic scope" value="Bacteria"/>
</dbReference>
<dbReference type="Gene3D" id="3.20.20.370">
    <property type="entry name" value="Glycoside hydrolase/deacetylase"/>
    <property type="match status" value="1"/>
</dbReference>
<dbReference type="GO" id="GO:0016810">
    <property type="term" value="F:hydrolase activity, acting on carbon-nitrogen (but not peptide) bonds"/>
    <property type="evidence" value="ECO:0007669"/>
    <property type="project" value="InterPro"/>
</dbReference>
<dbReference type="InterPro" id="IPR050248">
    <property type="entry name" value="Polysacc_deacetylase_ArnD"/>
</dbReference>
<sequence>MPMVLLRRRRLLCWGALATLLLAGVICFSGLCGGVGGVFNAADREVPIYAVDIREKKLAISFDAAWGADYTPTLLKILEENDIKTTFFLTGIWVKKYPEMVKAIAAAGHELGNHTSTHPHCNELSEEEFIEELKDNEEMIFKLTGKRTRLFRPPFGEYNNTNIRAARKLGYEVIQWSVDSLDWQELGVEAVVDRVLKNAHPGAIVLFHNNAKYTPEALPVILKSLRDQGYKIVPVSELLIKGDYYIERHSGLQKRKPGSR</sequence>
<dbReference type="Proteomes" id="UP000000467">
    <property type="component" value="Chromosome"/>
</dbReference>
<dbReference type="KEGG" id="tpz:Tph_c04020"/>
<dbReference type="STRING" id="1089553.Tph_c04020"/>
<dbReference type="AlphaFoldDB" id="K4LRC6"/>
<reference evidence="2 3" key="1">
    <citation type="journal article" date="2012" name="BMC Genomics">
        <title>Genome-guided analysis of physiological and morphological traits of the fermentative acetate oxidizer Thermacetogenium phaeum.</title>
        <authorList>
            <person name="Oehler D."/>
            <person name="Poehlein A."/>
            <person name="Leimbach A."/>
            <person name="Muller N."/>
            <person name="Daniel R."/>
            <person name="Gottschalk G."/>
            <person name="Schink B."/>
        </authorList>
    </citation>
    <scope>NUCLEOTIDE SEQUENCE [LARGE SCALE GENOMIC DNA]</scope>
    <source>
        <strain evidence="3">ATCC BAA-254 / DSM 26808 / PB</strain>
    </source>
</reference>
<dbReference type="Pfam" id="PF01522">
    <property type="entry name" value="Polysacc_deac_1"/>
    <property type="match status" value="1"/>
</dbReference>
<dbReference type="PANTHER" id="PTHR10587:SF128">
    <property type="entry name" value="POLYSACCHARIDE DEACETYLASE PDAB-RELATED"/>
    <property type="match status" value="1"/>
</dbReference>
<dbReference type="CDD" id="cd10917">
    <property type="entry name" value="CE4_NodB_like_6s_7s"/>
    <property type="match status" value="1"/>
</dbReference>
<dbReference type="PROSITE" id="PS51677">
    <property type="entry name" value="NODB"/>
    <property type="match status" value="1"/>
</dbReference>
<dbReference type="SUPFAM" id="SSF88713">
    <property type="entry name" value="Glycoside hydrolase/deacetylase"/>
    <property type="match status" value="1"/>
</dbReference>
<dbReference type="GO" id="GO:0005975">
    <property type="term" value="P:carbohydrate metabolic process"/>
    <property type="evidence" value="ECO:0007669"/>
    <property type="project" value="InterPro"/>
</dbReference>
<dbReference type="EMBL" id="CP003732">
    <property type="protein sequence ID" value="AFV10649.1"/>
    <property type="molecule type" value="Genomic_DNA"/>
</dbReference>
<proteinExistence type="predicted"/>
<dbReference type="PANTHER" id="PTHR10587">
    <property type="entry name" value="GLYCOSYL TRANSFERASE-RELATED"/>
    <property type="match status" value="1"/>
</dbReference>
<dbReference type="InterPro" id="IPR002509">
    <property type="entry name" value="NODB_dom"/>
</dbReference>
<dbReference type="GO" id="GO:0016020">
    <property type="term" value="C:membrane"/>
    <property type="evidence" value="ECO:0007669"/>
    <property type="project" value="TreeGrafter"/>
</dbReference>
<name>K4LRC6_THEPS</name>
<evidence type="ECO:0000313" key="3">
    <source>
        <dbReference type="Proteomes" id="UP000000467"/>
    </source>
</evidence>
<protein>
    <submittedName>
        <fullName evidence="2">Polysaccharide deacetylase PdaA</fullName>
        <ecNumber evidence="2">3.-.-.-</ecNumber>
    </submittedName>
</protein>
<keyword evidence="2" id="KW-0378">Hydrolase</keyword>